<sequence length="105" mass="11882">MDLSLLSSSSLIGFLRRKFLMKETPLMILEPLGVKISEASETESAYPDRRGNLDNIQYMVKWKVKVGEMESEGSRTEASTLVLKMRGNGPFTFTRNYSSNKSTRP</sequence>
<reference evidence="1" key="2">
    <citation type="submission" date="2015-03" db="UniProtKB">
        <authorList>
            <consortium name="EnsemblPlants"/>
        </authorList>
    </citation>
    <scope>IDENTIFICATION</scope>
</reference>
<proteinExistence type="predicted"/>
<evidence type="ECO:0000313" key="1">
    <source>
        <dbReference type="EnsemblPlants" id="Bo3g162310.1"/>
    </source>
</evidence>
<evidence type="ECO:0000313" key="2">
    <source>
        <dbReference type="Proteomes" id="UP000032141"/>
    </source>
</evidence>
<dbReference type="STRING" id="109376.A0A0D3BKN3"/>
<dbReference type="Gramene" id="Bo3g162310.1">
    <property type="protein sequence ID" value="Bo3g162310.1"/>
    <property type="gene ID" value="Bo3g162310"/>
</dbReference>
<dbReference type="Gene3D" id="3.40.462.20">
    <property type="match status" value="1"/>
</dbReference>
<organism evidence="1 2">
    <name type="scientific">Brassica oleracea var. oleracea</name>
    <dbReference type="NCBI Taxonomy" id="109376"/>
    <lineage>
        <taxon>Eukaryota</taxon>
        <taxon>Viridiplantae</taxon>
        <taxon>Streptophyta</taxon>
        <taxon>Embryophyta</taxon>
        <taxon>Tracheophyta</taxon>
        <taxon>Spermatophyta</taxon>
        <taxon>Magnoliopsida</taxon>
        <taxon>eudicotyledons</taxon>
        <taxon>Gunneridae</taxon>
        <taxon>Pentapetalae</taxon>
        <taxon>rosids</taxon>
        <taxon>malvids</taxon>
        <taxon>Brassicales</taxon>
        <taxon>Brassicaceae</taxon>
        <taxon>Brassiceae</taxon>
        <taxon>Brassica</taxon>
    </lineage>
</organism>
<accession>A0A0D3BKN3</accession>
<reference evidence="1 2" key="1">
    <citation type="journal article" date="2014" name="Genome Biol.">
        <title>Transcriptome and methylome profiling reveals relics of genome dominance in the mesopolyploid Brassica oleracea.</title>
        <authorList>
            <person name="Parkin I.A."/>
            <person name="Koh C."/>
            <person name="Tang H."/>
            <person name="Robinson S.J."/>
            <person name="Kagale S."/>
            <person name="Clarke W.E."/>
            <person name="Town C.D."/>
            <person name="Nixon J."/>
            <person name="Krishnakumar V."/>
            <person name="Bidwell S.L."/>
            <person name="Denoeud F."/>
            <person name="Belcram H."/>
            <person name="Links M.G."/>
            <person name="Just J."/>
            <person name="Clarke C."/>
            <person name="Bender T."/>
            <person name="Huebert T."/>
            <person name="Mason A.S."/>
            <person name="Pires J.C."/>
            <person name="Barker G."/>
            <person name="Moore J."/>
            <person name="Walley P.G."/>
            <person name="Manoli S."/>
            <person name="Batley J."/>
            <person name="Edwards D."/>
            <person name="Nelson M.N."/>
            <person name="Wang X."/>
            <person name="Paterson A.H."/>
            <person name="King G."/>
            <person name="Bancroft I."/>
            <person name="Chalhoub B."/>
            <person name="Sharpe A.G."/>
        </authorList>
    </citation>
    <scope>NUCLEOTIDE SEQUENCE</scope>
    <source>
        <strain evidence="1 2">cv. TO1000</strain>
    </source>
</reference>
<dbReference type="Proteomes" id="UP000032141">
    <property type="component" value="Chromosome C3"/>
</dbReference>
<dbReference type="EnsemblPlants" id="Bo3g162310.1">
    <property type="protein sequence ID" value="Bo3g162310.1"/>
    <property type="gene ID" value="Bo3g162310"/>
</dbReference>
<dbReference type="HOGENOM" id="CLU_2240334_0_0_1"/>
<name>A0A0D3BKN3_BRAOL</name>
<protein>
    <submittedName>
        <fullName evidence="1">Uncharacterized protein</fullName>
    </submittedName>
</protein>
<dbReference type="AlphaFoldDB" id="A0A0D3BKN3"/>
<keyword evidence="2" id="KW-1185">Reference proteome</keyword>